<dbReference type="EnsemblMetazoa" id="BGLB025227-RA">
    <property type="protein sequence ID" value="BGLB025227-PA"/>
    <property type="gene ID" value="BGLB025227"/>
</dbReference>
<dbReference type="VEuPathDB" id="VectorBase:BGLB025227"/>
<keyword evidence="3" id="KW-0677">Repeat</keyword>
<keyword evidence="1" id="KW-0433">Leucine-rich repeat</keyword>
<feature type="compositionally biased region" description="Polar residues" evidence="4">
    <location>
        <begin position="775"/>
        <end position="784"/>
    </location>
</feature>
<organism evidence="7 8">
    <name type="scientific">Biomphalaria glabrata</name>
    <name type="common">Bloodfluke planorb</name>
    <name type="synonym">Freshwater snail</name>
    <dbReference type="NCBI Taxonomy" id="6526"/>
    <lineage>
        <taxon>Eukaryota</taxon>
        <taxon>Metazoa</taxon>
        <taxon>Spiralia</taxon>
        <taxon>Lophotrochozoa</taxon>
        <taxon>Mollusca</taxon>
        <taxon>Gastropoda</taxon>
        <taxon>Heterobranchia</taxon>
        <taxon>Euthyneura</taxon>
        <taxon>Panpulmonata</taxon>
        <taxon>Hygrophila</taxon>
        <taxon>Lymnaeoidea</taxon>
        <taxon>Planorbidae</taxon>
        <taxon>Biomphalaria</taxon>
    </lineage>
</organism>
<evidence type="ECO:0000256" key="1">
    <source>
        <dbReference type="ARBA" id="ARBA00022614"/>
    </source>
</evidence>
<dbReference type="GO" id="GO:0031012">
    <property type="term" value="C:extracellular matrix"/>
    <property type="evidence" value="ECO:0007669"/>
    <property type="project" value="TreeGrafter"/>
</dbReference>
<dbReference type="InterPro" id="IPR001611">
    <property type="entry name" value="Leu-rich_rpt"/>
</dbReference>
<dbReference type="CDD" id="cd00063">
    <property type="entry name" value="FN3"/>
    <property type="match status" value="1"/>
</dbReference>
<dbReference type="OrthoDB" id="6287021at2759"/>
<proteinExistence type="predicted"/>
<dbReference type="Pfam" id="PF13855">
    <property type="entry name" value="LRR_8"/>
    <property type="match status" value="4"/>
</dbReference>
<feature type="signal peptide" evidence="6">
    <location>
        <begin position="1"/>
        <end position="24"/>
    </location>
</feature>
<keyword evidence="2 6" id="KW-0732">Signal</keyword>
<dbReference type="InterPro" id="IPR050328">
    <property type="entry name" value="Dev_Immune_Receptor"/>
</dbReference>
<dbReference type="SMART" id="SM00365">
    <property type="entry name" value="LRR_SD22"/>
    <property type="match status" value="5"/>
</dbReference>
<gene>
    <name evidence="7" type="primary">106062562</name>
</gene>
<dbReference type="STRING" id="6526.A0A2C9KZ44"/>
<dbReference type="Pfam" id="PF13516">
    <property type="entry name" value="LRR_6"/>
    <property type="match status" value="2"/>
</dbReference>
<dbReference type="SUPFAM" id="SSF52058">
    <property type="entry name" value="L domain-like"/>
    <property type="match status" value="2"/>
</dbReference>
<keyword evidence="5" id="KW-0812">Transmembrane</keyword>
<accession>A0A2C9KZ44</accession>
<keyword evidence="5" id="KW-1133">Transmembrane helix</keyword>
<dbReference type="PANTHER" id="PTHR24373">
    <property type="entry name" value="SLIT RELATED LEUCINE-RICH REPEAT NEURONAL PROTEIN"/>
    <property type="match status" value="1"/>
</dbReference>
<evidence type="ECO:0000256" key="5">
    <source>
        <dbReference type="SAM" id="Phobius"/>
    </source>
</evidence>
<dbReference type="PROSITE" id="PS51450">
    <property type="entry name" value="LRR"/>
    <property type="match status" value="4"/>
</dbReference>
<dbReference type="InterPro" id="IPR003591">
    <property type="entry name" value="Leu-rich_rpt_typical-subtyp"/>
</dbReference>
<evidence type="ECO:0000256" key="6">
    <source>
        <dbReference type="SAM" id="SignalP"/>
    </source>
</evidence>
<dbReference type="InterPro" id="IPR003961">
    <property type="entry name" value="FN3_dom"/>
</dbReference>
<feature type="chain" id="PRO_5012112677" description="LRRCT domain-containing protein" evidence="6">
    <location>
        <begin position="25"/>
        <end position="854"/>
    </location>
</feature>
<dbReference type="GO" id="GO:0005615">
    <property type="term" value="C:extracellular space"/>
    <property type="evidence" value="ECO:0007669"/>
    <property type="project" value="TreeGrafter"/>
</dbReference>
<name>A0A2C9KZ44_BIOGL</name>
<dbReference type="Gene3D" id="3.80.10.10">
    <property type="entry name" value="Ribonuclease Inhibitor"/>
    <property type="match status" value="3"/>
</dbReference>
<keyword evidence="5" id="KW-0472">Membrane</keyword>
<evidence type="ECO:0000256" key="3">
    <source>
        <dbReference type="ARBA" id="ARBA00022737"/>
    </source>
</evidence>
<feature type="transmembrane region" description="Helical" evidence="5">
    <location>
        <begin position="694"/>
        <end position="719"/>
    </location>
</feature>
<dbReference type="InterPro" id="IPR032675">
    <property type="entry name" value="LRR_dom_sf"/>
</dbReference>
<evidence type="ECO:0008006" key="9">
    <source>
        <dbReference type="Google" id="ProtNLM"/>
    </source>
</evidence>
<feature type="region of interest" description="Disordered" evidence="4">
    <location>
        <begin position="775"/>
        <end position="806"/>
    </location>
</feature>
<evidence type="ECO:0000256" key="4">
    <source>
        <dbReference type="SAM" id="MobiDB-lite"/>
    </source>
</evidence>
<protein>
    <recommendedName>
        <fullName evidence="9">LRRCT domain-containing protein</fullName>
    </recommendedName>
</protein>
<dbReference type="PANTHER" id="PTHR24373:SF378">
    <property type="entry name" value="FI03225P-RELATED"/>
    <property type="match status" value="1"/>
</dbReference>
<dbReference type="SMART" id="SM00369">
    <property type="entry name" value="LRR_TYP"/>
    <property type="match status" value="10"/>
</dbReference>
<dbReference type="KEGG" id="bgt:106062562"/>
<evidence type="ECO:0000256" key="2">
    <source>
        <dbReference type="ARBA" id="ARBA00022729"/>
    </source>
</evidence>
<dbReference type="Proteomes" id="UP000076420">
    <property type="component" value="Unassembled WGS sequence"/>
</dbReference>
<reference evidence="7" key="1">
    <citation type="submission" date="2020-05" db="UniProtKB">
        <authorList>
            <consortium name="EnsemblMetazoa"/>
        </authorList>
    </citation>
    <scope>IDENTIFICATION</scope>
    <source>
        <strain evidence="7">BB02</strain>
    </source>
</reference>
<sequence length="854" mass="95818">YINKIRPMAQAYSLIVLFAQLCLSKSVERGFVYCPAYPCSCESRDGALIINCMSLYLSALPKFLSFDGRIKELSLRFNNIRTIPPNGFQGLHIERLDLLDNAVTTINDDAFIGLENSLKALSLQLYAYDGLPTKALSKLTHLKSLQVIGCKQLELDSALFKNLVNLETLHLIGCRTTAIKSGAFTSLPKLKSLVLSSNALRFEDLQELNVLHHLTELDLSNNNIQMLDNQAFSKLSKLRYLNLANNKMTQAAGGAFYNLDFTLEELNLQDNFLKEDALKSLRYMKSIRVLDLSSNNISRIQEEDFMALRYLTSLNLADNDIKFLEKRSLIGVASSLVSLDLSGNPLETIEGGVFAEFSRLESLNINKTLVGSALRHDTFNGAKKTLKHLHASYSGVTSTQVASLSTLHHLTELDLSLNKIGRVDFQVISAWRHLKFANFSHNNISEFLTGPLSNVNSSLKALDISNNHIEVIPDCVFFLLKELTDVKLDNNPLACNCSSSWLFRWRQITQSSSRAWSSNWQCSPINSLPRRMFSNLEFSDLNCLNSSSEEARCLLEYLPWAMENATTKPIAHVAITPPYSTEKIMYFNITQPNPSSLHVKWATRVNGLIGGFKVMLTRCNDSSVVEAVTVSPDTTHYTFYPFDRNVQQELCVVLLAEDLSHLETKCEGVSSPVINIRDGKSKEQHMYTVVHNSFVPLLLIYISGSLALAFIIACLVLCVRKNLSKPEPTKDPFFSGYPAWVDQRSSTSSLPISHDPHLFLFEELGSPEHRDFHTHSTLISSRGTASGRRLPPSSMRDYSNNQLSRRNSRSLSVPSVLHLCPYECTNLNSFVSKPSSNELLAGRAEINDEFYFHF</sequence>
<evidence type="ECO:0000313" key="8">
    <source>
        <dbReference type="Proteomes" id="UP000076420"/>
    </source>
</evidence>
<evidence type="ECO:0000313" key="7">
    <source>
        <dbReference type="EnsemblMetazoa" id="BGLB025227-PA"/>
    </source>
</evidence>
<dbReference type="VEuPathDB" id="VectorBase:BGLAX_036749"/>
<dbReference type="AlphaFoldDB" id="A0A2C9KZ44"/>